<accession>A0A8S9QMN9</accession>
<evidence type="ECO:0000313" key="2">
    <source>
        <dbReference type="EMBL" id="KAF3541062.1"/>
    </source>
</evidence>
<protein>
    <submittedName>
        <fullName evidence="2">Uncharacterized protein</fullName>
    </submittedName>
</protein>
<feature type="compositionally biased region" description="Basic and acidic residues" evidence="1">
    <location>
        <begin position="182"/>
        <end position="194"/>
    </location>
</feature>
<comment type="caution">
    <text evidence="2">The sequence shown here is derived from an EMBL/GenBank/DDBJ whole genome shotgun (WGS) entry which is preliminary data.</text>
</comment>
<feature type="region of interest" description="Disordered" evidence="1">
    <location>
        <begin position="80"/>
        <end position="123"/>
    </location>
</feature>
<dbReference type="AlphaFoldDB" id="A0A8S9QMN9"/>
<feature type="compositionally biased region" description="Polar residues" evidence="1">
    <location>
        <begin position="85"/>
        <end position="94"/>
    </location>
</feature>
<proteinExistence type="predicted"/>
<feature type="region of interest" description="Disordered" evidence="1">
    <location>
        <begin position="182"/>
        <end position="202"/>
    </location>
</feature>
<dbReference type="EMBL" id="QGKX02001290">
    <property type="protein sequence ID" value="KAF3541062.1"/>
    <property type="molecule type" value="Genomic_DNA"/>
</dbReference>
<reference evidence="2" key="1">
    <citation type="submission" date="2019-12" db="EMBL/GenBank/DDBJ databases">
        <title>Genome sequencing and annotation of Brassica cretica.</title>
        <authorList>
            <person name="Studholme D.J."/>
            <person name="Sarris P."/>
        </authorList>
    </citation>
    <scope>NUCLEOTIDE SEQUENCE</scope>
    <source>
        <strain evidence="2">PFS-109/04</strain>
        <tissue evidence="2">Leaf</tissue>
    </source>
</reference>
<name>A0A8S9QMN9_BRACR</name>
<feature type="region of interest" description="Disordered" evidence="1">
    <location>
        <begin position="147"/>
        <end position="168"/>
    </location>
</feature>
<organism evidence="2 3">
    <name type="scientific">Brassica cretica</name>
    <name type="common">Mustard</name>
    <dbReference type="NCBI Taxonomy" id="69181"/>
    <lineage>
        <taxon>Eukaryota</taxon>
        <taxon>Viridiplantae</taxon>
        <taxon>Streptophyta</taxon>
        <taxon>Embryophyta</taxon>
        <taxon>Tracheophyta</taxon>
        <taxon>Spermatophyta</taxon>
        <taxon>Magnoliopsida</taxon>
        <taxon>eudicotyledons</taxon>
        <taxon>Gunneridae</taxon>
        <taxon>Pentapetalae</taxon>
        <taxon>rosids</taxon>
        <taxon>malvids</taxon>
        <taxon>Brassicales</taxon>
        <taxon>Brassicaceae</taxon>
        <taxon>Brassiceae</taxon>
        <taxon>Brassica</taxon>
    </lineage>
</organism>
<dbReference type="Proteomes" id="UP000712600">
    <property type="component" value="Unassembled WGS sequence"/>
</dbReference>
<evidence type="ECO:0000313" key="3">
    <source>
        <dbReference type="Proteomes" id="UP000712600"/>
    </source>
</evidence>
<gene>
    <name evidence="2" type="ORF">F2Q69_00022878</name>
</gene>
<evidence type="ECO:0000256" key="1">
    <source>
        <dbReference type="SAM" id="MobiDB-lite"/>
    </source>
</evidence>
<sequence length="424" mass="47555">MNRKALSEQCARSRLLDVALSIPRARFNVDASSVAPRRRRRCRRFVTTLVAREETTARNGKAVDVIALCEHIKPDLTDCLESEPQRQSQGSSNLIPLEPELGRLGRQKKKGKALETEMAGNDDNLQLRDAPHDHQIYHNEQVLPAVGGQHGNDRPNIQQPAAAARQPDDLVEKGQVKEALNKDNHTMHKKSDAKAKKKLKGKRIKGDPHLMLIPHSCSNGIIDYEVKCKGTSKPFLKVRAVLTPEMKEKGMETVKGFVSKSTHVPISKDDLVEKGQVKEALNKDNHTMHKKSDAKAKKKLKGKRIKGDPHLMLIPHSCSNGIIDYEVKCKGTSKPFLKVRAVLTPEMKEKGMETVKGFVSKVLKLKVFDGTTIFFRTNRLTNALVTILLATHCRFYNMKTPKWIDLPVPPMLVWLSEGSRADFT</sequence>